<keyword evidence="2 9" id="KW-0813">Transport</keyword>
<evidence type="ECO:0000256" key="5">
    <source>
        <dbReference type="ARBA" id="ARBA00022692"/>
    </source>
</evidence>
<dbReference type="AlphaFoldDB" id="A0A1I6W5H2"/>
<sequence>MRILSGFLTLLGAAVPATLLGIVLLIVSADVFARLFLSTSIHVAHDLAIVALAGVVWFGMVDTARQGELFGIRFFSDRLPTIVRYWVQVLVHVAVIAIAFEIARSGISQVQGSRFTRFVSLGWPKWIVSAGLVGAMGALMLVESQRLWRLLTTHRPTPLD</sequence>
<feature type="transmembrane region" description="Helical" evidence="9">
    <location>
        <begin position="82"/>
        <end position="103"/>
    </location>
</feature>
<evidence type="ECO:0000259" key="10">
    <source>
        <dbReference type="Pfam" id="PF04290"/>
    </source>
</evidence>
<reference evidence="12" key="1">
    <citation type="submission" date="2016-10" db="EMBL/GenBank/DDBJ databases">
        <authorList>
            <person name="Varghese N."/>
            <person name="Submissions S."/>
        </authorList>
    </citation>
    <scope>NUCLEOTIDE SEQUENCE [LARGE SCALE GENOMIC DNA]</scope>
    <source>
        <strain evidence="12">DSM 26894</strain>
    </source>
</reference>
<dbReference type="InterPro" id="IPR055348">
    <property type="entry name" value="DctQ"/>
</dbReference>
<comment type="subunit">
    <text evidence="9">The complex comprises the extracytoplasmic solute receptor protein and the two transmembrane proteins.</text>
</comment>
<evidence type="ECO:0000256" key="6">
    <source>
        <dbReference type="ARBA" id="ARBA00022989"/>
    </source>
</evidence>
<proteinExistence type="inferred from homology"/>
<dbReference type="EMBL" id="FOZW01000015">
    <property type="protein sequence ID" value="SFT21200.1"/>
    <property type="molecule type" value="Genomic_DNA"/>
</dbReference>
<comment type="similarity">
    <text evidence="8 9">Belongs to the TRAP transporter small permease family.</text>
</comment>
<feature type="transmembrane region" description="Helical" evidence="9">
    <location>
        <begin position="39"/>
        <end position="61"/>
    </location>
</feature>
<evidence type="ECO:0000256" key="3">
    <source>
        <dbReference type="ARBA" id="ARBA00022475"/>
    </source>
</evidence>
<keyword evidence="7 9" id="KW-0472">Membrane</keyword>
<evidence type="ECO:0000256" key="2">
    <source>
        <dbReference type="ARBA" id="ARBA00022448"/>
    </source>
</evidence>
<protein>
    <recommendedName>
        <fullName evidence="9">TRAP transporter small permease protein</fullName>
    </recommendedName>
</protein>
<evidence type="ECO:0000256" key="4">
    <source>
        <dbReference type="ARBA" id="ARBA00022519"/>
    </source>
</evidence>
<comment type="function">
    <text evidence="9">Part of the tripartite ATP-independent periplasmic (TRAP) transport system.</text>
</comment>
<dbReference type="InterPro" id="IPR007387">
    <property type="entry name" value="TRAP_DctQ"/>
</dbReference>
<evidence type="ECO:0000256" key="1">
    <source>
        <dbReference type="ARBA" id="ARBA00004429"/>
    </source>
</evidence>
<dbReference type="Pfam" id="PF04290">
    <property type="entry name" value="DctQ"/>
    <property type="match status" value="1"/>
</dbReference>
<keyword evidence="6 9" id="KW-1133">Transmembrane helix</keyword>
<organism evidence="11 12">
    <name type="scientific">Alloyangia pacifica</name>
    <dbReference type="NCBI Taxonomy" id="311180"/>
    <lineage>
        <taxon>Bacteria</taxon>
        <taxon>Pseudomonadati</taxon>
        <taxon>Pseudomonadota</taxon>
        <taxon>Alphaproteobacteria</taxon>
        <taxon>Rhodobacterales</taxon>
        <taxon>Roseobacteraceae</taxon>
        <taxon>Alloyangia</taxon>
    </lineage>
</organism>
<name>A0A1I6W5H2_9RHOB</name>
<dbReference type="PANTHER" id="PTHR35011:SF2">
    <property type="entry name" value="2,3-DIKETO-L-GULONATE TRAP TRANSPORTER SMALL PERMEASE PROTEIN YIAM"/>
    <property type="match status" value="1"/>
</dbReference>
<dbReference type="RefSeq" id="WP_092430313.1">
    <property type="nucleotide sequence ID" value="NZ_FNCL01000018.1"/>
</dbReference>
<evidence type="ECO:0000256" key="9">
    <source>
        <dbReference type="RuleBase" id="RU369079"/>
    </source>
</evidence>
<dbReference type="GO" id="GO:0022857">
    <property type="term" value="F:transmembrane transporter activity"/>
    <property type="evidence" value="ECO:0007669"/>
    <property type="project" value="UniProtKB-UniRule"/>
</dbReference>
<dbReference type="OrthoDB" id="8116832at2"/>
<dbReference type="Proteomes" id="UP000199392">
    <property type="component" value="Unassembled WGS sequence"/>
</dbReference>
<evidence type="ECO:0000313" key="11">
    <source>
        <dbReference type="EMBL" id="SFT21200.1"/>
    </source>
</evidence>
<feature type="domain" description="Tripartite ATP-independent periplasmic transporters DctQ component" evidence="10">
    <location>
        <begin position="24"/>
        <end position="152"/>
    </location>
</feature>
<evidence type="ECO:0000256" key="7">
    <source>
        <dbReference type="ARBA" id="ARBA00023136"/>
    </source>
</evidence>
<dbReference type="STRING" id="311180.SAMN04488050_11541"/>
<keyword evidence="4 9" id="KW-0997">Cell inner membrane</keyword>
<evidence type="ECO:0000313" key="12">
    <source>
        <dbReference type="Proteomes" id="UP000199392"/>
    </source>
</evidence>
<feature type="transmembrane region" description="Helical" evidence="9">
    <location>
        <begin position="123"/>
        <end position="142"/>
    </location>
</feature>
<keyword evidence="5 9" id="KW-0812">Transmembrane</keyword>
<accession>A0A1I6W5H2</accession>
<evidence type="ECO:0000256" key="8">
    <source>
        <dbReference type="ARBA" id="ARBA00038436"/>
    </source>
</evidence>
<comment type="caution">
    <text evidence="9">Lacks conserved residue(s) required for the propagation of feature annotation.</text>
</comment>
<comment type="subcellular location">
    <subcellularLocation>
        <location evidence="1 9">Cell inner membrane</location>
        <topology evidence="1 9">Multi-pass membrane protein</topology>
    </subcellularLocation>
</comment>
<gene>
    <name evidence="11" type="ORF">SAMN04488050_11541</name>
</gene>
<dbReference type="GO" id="GO:0015740">
    <property type="term" value="P:C4-dicarboxylate transport"/>
    <property type="evidence" value="ECO:0007669"/>
    <property type="project" value="TreeGrafter"/>
</dbReference>
<keyword evidence="3" id="KW-1003">Cell membrane</keyword>
<dbReference type="GO" id="GO:0005886">
    <property type="term" value="C:plasma membrane"/>
    <property type="evidence" value="ECO:0007669"/>
    <property type="project" value="UniProtKB-SubCell"/>
</dbReference>
<dbReference type="PANTHER" id="PTHR35011">
    <property type="entry name" value="2,3-DIKETO-L-GULONATE TRAP TRANSPORTER SMALL PERMEASE PROTEIN YIAM"/>
    <property type="match status" value="1"/>
</dbReference>
<keyword evidence="12" id="KW-1185">Reference proteome</keyword>